<dbReference type="Gene3D" id="1.10.12.10">
    <property type="entry name" value="Lyase 2-enoyl-coa Hydratase, Chain A, domain 2"/>
    <property type="match status" value="1"/>
</dbReference>
<accession>A0ABP8P8B4</accession>
<dbReference type="InterPro" id="IPR029045">
    <property type="entry name" value="ClpP/crotonase-like_dom_sf"/>
</dbReference>
<dbReference type="Pfam" id="PF00378">
    <property type="entry name" value="ECH_1"/>
    <property type="match status" value="1"/>
</dbReference>
<sequence>MSTVIRHRPSPDVLVATLNRPDRLNALNPELVGDLHALLDDLERDTSCRVVVLTGAGRGFCSGLDLSEPAAAPVAASLSGPAAGMRTQEFIASLVPRIQRLPQPVIAAVGGAAYGGGMALAAACDLRIASESAHFGVQFVKLGLSGCDIGISYTLPRIVGSARAAELIMTARRVDAAEAERIGLVSRVVPDDDLLDTALDLAETLCEHSPFGLEMTKQVLTANRDAPNVDAAIALENRTQILAGTGGDDFAEAVAAFREKRRPRWSAPRRTEGAR</sequence>
<keyword evidence="3" id="KW-1185">Reference proteome</keyword>
<dbReference type="RefSeq" id="WP_345346967.1">
    <property type="nucleotide sequence ID" value="NZ_BAABFB010000050.1"/>
</dbReference>
<comment type="caution">
    <text evidence="2">The sequence shown here is derived from an EMBL/GenBank/DDBJ whole genome shotgun (WGS) entry which is preliminary data.</text>
</comment>
<evidence type="ECO:0000313" key="2">
    <source>
        <dbReference type="EMBL" id="GAA4482448.1"/>
    </source>
</evidence>
<dbReference type="Proteomes" id="UP001501183">
    <property type="component" value="Unassembled WGS sequence"/>
</dbReference>
<reference evidence="3" key="1">
    <citation type="journal article" date="2019" name="Int. J. Syst. Evol. Microbiol.">
        <title>The Global Catalogue of Microorganisms (GCM) 10K type strain sequencing project: providing services to taxonomists for standard genome sequencing and annotation.</title>
        <authorList>
            <consortium name="The Broad Institute Genomics Platform"/>
            <consortium name="The Broad Institute Genome Sequencing Center for Infectious Disease"/>
            <person name="Wu L."/>
            <person name="Ma J."/>
        </authorList>
    </citation>
    <scope>NUCLEOTIDE SEQUENCE [LARGE SCALE GENOMIC DNA]</scope>
    <source>
        <strain evidence="3">JCM 32206</strain>
    </source>
</reference>
<dbReference type="InterPro" id="IPR001753">
    <property type="entry name" value="Enoyl-CoA_hydra/iso"/>
</dbReference>
<name>A0ABP8P8B4_9NOCA</name>
<dbReference type="PANTHER" id="PTHR43459:SF1">
    <property type="entry name" value="EG:BACN32G11.4 PROTEIN"/>
    <property type="match status" value="1"/>
</dbReference>
<dbReference type="Gene3D" id="3.90.226.10">
    <property type="entry name" value="2-enoyl-CoA Hydratase, Chain A, domain 1"/>
    <property type="match status" value="1"/>
</dbReference>
<comment type="similarity">
    <text evidence="1">Belongs to the enoyl-CoA hydratase/isomerase family.</text>
</comment>
<protein>
    <submittedName>
        <fullName evidence="2">Enoyl-CoA hydratase-related protein</fullName>
    </submittedName>
</protein>
<proteinExistence type="inferred from homology"/>
<evidence type="ECO:0000256" key="1">
    <source>
        <dbReference type="ARBA" id="ARBA00005254"/>
    </source>
</evidence>
<dbReference type="CDD" id="cd06558">
    <property type="entry name" value="crotonase-like"/>
    <property type="match status" value="1"/>
</dbReference>
<dbReference type="PANTHER" id="PTHR43459">
    <property type="entry name" value="ENOYL-COA HYDRATASE"/>
    <property type="match status" value="1"/>
</dbReference>
<dbReference type="EMBL" id="BAABFB010000050">
    <property type="protein sequence ID" value="GAA4482448.1"/>
    <property type="molecule type" value="Genomic_DNA"/>
</dbReference>
<dbReference type="InterPro" id="IPR014748">
    <property type="entry name" value="Enoyl-CoA_hydra_C"/>
</dbReference>
<evidence type="ECO:0000313" key="3">
    <source>
        <dbReference type="Proteomes" id="UP001501183"/>
    </source>
</evidence>
<organism evidence="2 3">
    <name type="scientific">Rhodococcus olei</name>
    <dbReference type="NCBI Taxonomy" id="2161675"/>
    <lineage>
        <taxon>Bacteria</taxon>
        <taxon>Bacillati</taxon>
        <taxon>Actinomycetota</taxon>
        <taxon>Actinomycetes</taxon>
        <taxon>Mycobacteriales</taxon>
        <taxon>Nocardiaceae</taxon>
        <taxon>Rhodococcus</taxon>
    </lineage>
</organism>
<gene>
    <name evidence="2" type="ORF">GCM10023094_32370</name>
</gene>
<dbReference type="SUPFAM" id="SSF52096">
    <property type="entry name" value="ClpP/crotonase"/>
    <property type="match status" value="1"/>
</dbReference>